<dbReference type="InterPro" id="IPR011051">
    <property type="entry name" value="RmlC_Cupin_sf"/>
</dbReference>
<evidence type="ECO:0000313" key="2">
    <source>
        <dbReference type="EMBL" id="SMP41870.1"/>
    </source>
</evidence>
<protein>
    <submittedName>
        <fullName evidence="2">5-deoxyglucuronate isomerase</fullName>
    </submittedName>
</protein>
<dbReference type="InterPro" id="IPR024203">
    <property type="entry name" value="Deoxy-glucuronate_isom_IolB"/>
</dbReference>
<organism evidence="2 3">
    <name type="scientific">Anoxynatronum buryatiense</name>
    <dbReference type="NCBI Taxonomy" id="489973"/>
    <lineage>
        <taxon>Bacteria</taxon>
        <taxon>Bacillati</taxon>
        <taxon>Bacillota</taxon>
        <taxon>Clostridia</taxon>
        <taxon>Eubacteriales</taxon>
        <taxon>Clostridiaceae</taxon>
        <taxon>Anoxynatronum</taxon>
    </lineage>
</organism>
<dbReference type="Gene3D" id="2.60.120.10">
    <property type="entry name" value="Jelly Rolls"/>
    <property type="match status" value="2"/>
</dbReference>
<dbReference type="Proteomes" id="UP001158066">
    <property type="component" value="Unassembled WGS sequence"/>
</dbReference>
<dbReference type="RefSeq" id="WP_346771699.1">
    <property type="nucleotide sequence ID" value="NZ_FXUF01000001.1"/>
</dbReference>
<dbReference type="InterPro" id="IPR021120">
    <property type="entry name" value="KduI/IolB_isomerase"/>
</dbReference>
<name>A0AA45WTM2_9CLOT</name>
<comment type="caution">
    <text evidence="2">The sequence shown here is derived from an EMBL/GenBank/DDBJ whole genome shotgun (WGS) entry which is preliminary data.</text>
</comment>
<keyword evidence="3" id="KW-1185">Reference proteome</keyword>
<proteinExistence type="predicted"/>
<dbReference type="PANTHER" id="PTHR39193:SF1">
    <property type="entry name" value="5-DEOXY-GLUCURONATE ISOMERASE"/>
    <property type="match status" value="1"/>
</dbReference>
<dbReference type="AlphaFoldDB" id="A0AA45WTM2"/>
<gene>
    <name evidence="2" type="ORF">SAMN06296020_101554</name>
</gene>
<dbReference type="GO" id="GO:0008880">
    <property type="term" value="F:glucuronate isomerase activity"/>
    <property type="evidence" value="ECO:0007669"/>
    <property type="project" value="InterPro"/>
</dbReference>
<dbReference type="PIRSF" id="PIRSF036628">
    <property type="entry name" value="IolB"/>
    <property type="match status" value="1"/>
</dbReference>
<dbReference type="GO" id="GO:0019310">
    <property type="term" value="P:inositol catabolic process"/>
    <property type="evidence" value="ECO:0007669"/>
    <property type="project" value="InterPro"/>
</dbReference>
<dbReference type="SUPFAM" id="SSF51182">
    <property type="entry name" value="RmlC-like cupins"/>
    <property type="match status" value="1"/>
</dbReference>
<reference evidence="2" key="1">
    <citation type="submission" date="2017-05" db="EMBL/GenBank/DDBJ databases">
        <authorList>
            <person name="Varghese N."/>
            <person name="Submissions S."/>
        </authorList>
    </citation>
    <scope>NUCLEOTIDE SEQUENCE</scope>
    <source>
        <strain evidence="2">Su22</strain>
    </source>
</reference>
<dbReference type="InterPro" id="IPR014710">
    <property type="entry name" value="RmlC-like_jellyroll"/>
</dbReference>
<keyword evidence="1 2" id="KW-0413">Isomerase</keyword>
<sequence length="268" mass="30893">MQREELIISAPKPFDKGYNEITAMDGRASEMLMDFGIHFLDKGMEINNDEDMERAYLLLNGKVMYEWDGKMQEASRNSVFEENPWCLHVPPKTKVIIKALASGTEIAEQKTDNKKTFPSKLYTPEECLSEQFGAGTLNETATRTVRTIFDDRNAPDANLVMGEVINHPGKYSSWPPHHHPQPEIYHYRFYPEKGYGHCEIGDDVFKVQHMDTSVLPGGLVHPQTAVPGYAMYYLWMIRHLEGARFSERIFVDEHKWLLDPDAKIWPNK</sequence>
<evidence type="ECO:0000313" key="3">
    <source>
        <dbReference type="Proteomes" id="UP001158066"/>
    </source>
</evidence>
<dbReference type="EMBL" id="FXUF01000001">
    <property type="protein sequence ID" value="SMP41870.1"/>
    <property type="molecule type" value="Genomic_DNA"/>
</dbReference>
<accession>A0AA45WTM2</accession>
<evidence type="ECO:0000256" key="1">
    <source>
        <dbReference type="ARBA" id="ARBA00023235"/>
    </source>
</evidence>
<dbReference type="PANTHER" id="PTHR39193">
    <property type="entry name" value="5-DEOXY-GLUCURONATE ISOMERASE"/>
    <property type="match status" value="1"/>
</dbReference>
<dbReference type="Pfam" id="PF04962">
    <property type="entry name" value="KduI"/>
    <property type="match status" value="1"/>
</dbReference>